<dbReference type="EMBL" id="JAGTJS010000002">
    <property type="protein sequence ID" value="KAH7273738.1"/>
    <property type="molecule type" value="Genomic_DNA"/>
</dbReference>
<gene>
    <name evidence="2" type="ORF">B0J15DRAFT_108837</name>
</gene>
<name>A0A9P9L4B7_FUSSL</name>
<evidence type="ECO:0000256" key="1">
    <source>
        <dbReference type="SAM" id="MobiDB-lite"/>
    </source>
</evidence>
<protein>
    <submittedName>
        <fullName evidence="2">Uncharacterized protein</fullName>
    </submittedName>
</protein>
<comment type="caution">
    <text evidence="2">The sequence shown here is derived from an EMBL/GenBank/DDBJ whole genome shotgun (WGS) entry which is preliminary data.</text>
</comment>
<proteinExistence type="predicted"/>
<dbReference type="Proteomes" id="UP000736672">
    <property type="component" value="Unassembled WGS sequence"/>
</dbReference>
<dbReference type="AlphaFoldDB" id="A0A9P9L4B7"/>
<sequence>MLKGTHRCTVRVSSCWPVIAFHLFFPSTLFTTGLYRGPGRPRLVSVKCQCQSLSMLRFNHQQARPRDSSSGASGVLSSMRDVTRTDRQDRAGQGRVLELFTRGKEETRESGLARMSRFGPAQHWPAKRHGVVVIWRWMDYRGLP</sequence>
<evidence type="ECO:0000313" key="2">
    <source>
        <dbReference type="EMBL" id="KAH7273738.1"/>
    </source>
</evidence>
<keyword evidence="3" id="KW-1185">Reference proteome</keyword>
<feature type="compositionally biased region" description="Low complexity" evidence="1">
    <location>
        <begin position="68"/>
        <end position="78"/>
    </location>
</feature>
<feature type="region of interest" description="Disordered" evidence="1">
    <location>
        <begin position="61"/>
        <end position="88"/>
    </location>
</feature>
<evidence type="ECO:0000313" key="3">
    <source>
        <dbReference type="Proteomes" id="UP000736672"/>
    </source>
</evidence>
<accession>A0A9P9L4B7</accession>
<organism evidence="2 3">
    <name type="scientific">Fusarium solani</name>
    <name type="common">Filamentous fungus</name>
    <dbReference type="NCBI Taxonomy" id="169388"/>
    <lineage>
        <taxon>Eukaryota</taxon>
        <taxon>Fungi</taxon>
        <taxon>Dikarya</taxon>
        <taxon>Ascomycota</taxon>
        <taxon>Pezizomycotina</taxon>
        <taxon>Sordariomycetes</taxon>
        <taxon>Hypocreomycetidae</taxon>
        <taxon>Hypocreales</taxon>
        <taxon>Nectriaceae</taxon>
        <taxon>Fusarium</taxon>
        <taxon>Fusarium solani species complex</taxon>
    </lineage>
</organism>
<reference evidence="2" key="1">
    <citation type="journal article" date="2021" name="Nat. Commun.">
        <title>Genetic determinants of endophytism in the Arabidopsis root mycobiome.</title>
        <authorList>
            <person name="Mesny F."/>
            <person name="Miyauchi S."/>
            <person name="Thiergart T."/>
            <person name="Pickel B."/>
            <person name="Atanasova L."/>
            <person name="Karlsson M."/>
            <person name="Huettel B."/>
            <person name="Barry K.W."/>
            <person name="Haridas S."/>
            <person name="Chen C."/>
            <person name="Bauer D."/>
            <person name="Andreopoulos W."/>
            <person name="Pangilinan J."/>
            <person name="LaButti K."/>
            <person name="Riley R."/>
            <person name="Lipzen A."/>
            <person name="Clum A."/>
            <person name="Drula E."/>
            <person name="Henrissat B."/>
            <person name="Kohler A."/>
            <person name="Grigoriev I.V."/>
            <person name="Martin F.M."/>
            <person name="Hacquard S."/>
        </authorList>
    </citation>
    <scope>NUCLEOTIDE SEQUENCE</scope>
    <source>
        <strain evidence="2">FSSC 5 MPI-SDFR-AT-0091</strain>
    </source>
</reference>